<dbReference type="Proteomes" id="UP000039865">
    <property type="component" value="Unassembled WGS sequence"/>
</dbReference>
<reference evidence="1 2" key="1">
    <citation type="submission" date="2014-06" db="EMBL/GenBank/DDBJ databases">
        <authorList>
            <person name="Swart Estienne"/>
        </authorList>
    </citation>
    <scope>NUCLEOTIDE SEQUENCE [LARGE SCALE GENOMIC DNA]</scope>
    <source>
        <strain evidence="1 2">130c</strain>
    </source>
</reference>
<name>A0A078A876_STYLE</name>
<sequence length="755" mass="87698">MSPSVIEIRDSIYSKDPRLLQTIDDLCYITWLFSRQVLLLGTTRHWSCLFIIQSQLKQTFVMIGRTLRKPQDLLEGRHVFEWWQEQCKTTQLIQGEITNSPVSLLKPQDLRAGRYIFEWWQDLLTGTQYYSMVQPIHGQVCNLLPRFQQQIYSGLTIRKISMSSGNSDYYIIEEAQFPLLTINSPKEDLSPQEEDTTFPLHLGYGYEDDLSPLKSQMVYQILLTNLLFPQCLRKEDGNSPHGIIPYYGNNGYSTVFSIITQCRGKEIASLHRKMIKEEDRQLPISKDNIFASTRLSERISVEGQEEFIISNVSKLYQTITHLLLIVLILHNTCCWLINLHSQSSLCLSNSLCLFVSVLSAIFSSDLSIFPAVIIQYIKQEDTLGICISTEISTSPLIRVVPQLEGLEIRDWELNQNNCVESVYLTLIELWTIFLLQGNHSHSAYFLCELPCPSSKSFKDLFSLTAIINTLYYSSGFSQLEQALNRWLGLQKEICWPCALINAEINNAQLLTHKFNVFIAMKDQEIYRIEVTHQFYLNLDPSTYYINNQAQTSYELGTKDFPYKQLDDVFREVFNNANDQKYGVTIKIMSNNNLTLYSESMPLFLINHNFTIMSYTEQINQQSRQLDNNQINGELINIEFATIDIYYGRQYNRTQMIDSEIFNPTLFKNGTPIPYSIKYLQLLDQQVTSTFEKIFKYKFFLNNSQLIIFKIRFIEHSAYSVNKNALINSGQSLKWINISDCEFYIYQGIFRSEFGM</sequence>
<keyword evidence="2" id="KW-1185">Reference proteome</keyword>
<evidence type="ECO:0000313" key="2">
    <source>
        <dbReference type="Proteomes" id="UP000039865"/>
    </source>
</evidence>
<accession>A0A078A876</accession>
<evidence type="ECO:0000313" key="1">
    <source>
        <dbReference type="EMBL" id="CDW78424.1"/>
    </source>
</evidence>
<dbReference type="AlphaFoldDB" id="A0A078A876"/>
<gene>
    <name evidence="1" type="primary">Contig15058.g16045</name>
    <name evidence="1" type="ORF">STYLEM_7401</name>
</gene>
<dbReference type="EMBL" id="CCKQ01007086">
    <property type="protein sequence ID" value="CDW78424.1"/>
    <property type="molecule type" value="Genomic_DNA"/>
</dbReference>
<organism evidence="1 2">
    <name type="scientific">Stylonychia lemnae</name>
    <name type="common">Ciliate</name>
    <dbReference type="NCBI Taxonomy" id="5949"/>
    <lineage>
        <taxon>Eukaryota</taxon>
        <taxon>Sar</taxon>
        <taxon>Alveolata</taxon>
        <taxon>Ciliophora</taxon>
        <taxon>Intramacronucleata</taxon>
        <taxon>Spirotrichea</taxon>
        <taxon>Stichotrichia</taxon>
        <taxon>Sporadotrichida</taxon>
        <taxon>Oxytrichidae</taxon>
        <taxon>Stylonychinae</taxon>
        <taxon>Stylonychia</taxon>
    </lineage>
</organism>
<dbReference type="InParanoid" id="A0A078A876"/>
<proteinExistence type="predicted"/>
<protein>
    <submittedName>
        <fullName evidence="1">Uncharacterized protein</fullName>
    </submittedName>
</protein>